<dbReference type="Proteomes" id="UP000005089">
    <property type="component" value="Unassembled WGS sequence"/>
</dbReference>
<organism evidence="4 5">
    <name type="scientific">Oxalobacter formigenes OXCC13</name>
    <dbReference type="NCBI Taxonomy" id="556269"/>
    <lineage>
        <taxon>Bacteria</taxon>
        <taxon>Pseudomonadati</taxon>
        <taxon>Pseudomonadota</taxon>
        <taxon>Betaproteobacteria</taxon>
        <taxon>Burkholderiales</taxon>
        <taxon>Oxalobacteraceae</taxon>
        <taxon>Oxalobacter</taxon>
    </lineage>
</organism>
<evidence type="ECO:0000256" key="1">
    <source>
        <dbReference type="ARBA" id="ARBA00008324"/>
    </source>
</evidence>
<feature type="domain" description="Thioesterase" evidence="3">
    <location>
        <begin position="48"/>
        <end position="121"/>
    </location>
</feature>
<accession>C3X807</accession>
<dbReference type="InterPro" id="IPR006683">
    <property type="entry name" value="Thioestr_dom"/>
</dbReference>
<evidence type="ECO:0000259" key="3">
    <source>
        <dbReference type="Pfam" id="PF03061"/>
    </source>
</evidence>
<dbReference type="PANTHER" id="PTHR21660">
    <property type="entry name" value="THIOESTERASE SUPERFAMILY MEMBER-RELATED"/>
    <property type="match status" value="1"/>
</dbReference>
<dbReference type="GO" id="GO:0047617">
    <property type="term" value="F:fatty acyl-CoA hydrolase activity"/>
    <property type="evidence" value="ECO:0007669"/>
    <property type="project" value="InterPro"/>
</dbReference>
<dbReference type="Pfam" id="PF03061">
    <property type="entry name" value="4HBT"/>
    <property type="match status" value="1"/>
</dbReference>
<dbReference type="SUPFAM" id="SSF54637">
    <property type="entry name" value="Thioesterase/thiol ester dehydrase-isomerase"/>
    <property type="match status" value="1"/>
</dbReference>
<dbReference type="CDD" id="cd03443">
    <property type="entry name" value="PaaI_thioesterase"/>
    <property type="match status" value="1"/>
</dbReference>
<dbReference type="AlphaFoldDB" id="C3X807"/>
<dbReference type="EMBL" id="GG658170">
    <property type="protein sequence ID" value="EEO29333.1"/>
    <property type="molecule type" value="Genomic_DNA"/>
</dbReference>
<dbReference type="InterPro" id="IPR029069">
    <property type="entry name" value="HotDog_dom_sf"/>
</dbReference>
<dbReference type="RefSeq" id="WP_005879717.1">
    <property type="nucleotide sequence ID" value="NZ_CP019430.1"/>
</dbReference>
<proteinExistence type="inferred from homology"/>
<dbReference type="GeneID" id="77135729"/>
<gene>
    <name evidence="4" type="ORF">OFBG_00361</name>
</gene>
<dbReference type="PANTHER" id="PTHR21660:SF1">
    <property type="entry name" value="ACYL-COENZYME A THIOESTERASE 13"/>
    <property type="match status" value="1"/>
</dbReference>
<evidence type="ECO:0000313" key="5">
    <source>
        <dbReference type="Proteomes" id="UP000005089"/>
    </source>
</evidence>
<name>C3X807_OXAFO</name>
<dbReference type="Gene3D" id="3.10.129.10">
    <property type="entry name" value="Hotdog Thioesterase"/>
    <property type="match status" value="1"/>
</dbReference>
<keyword evidence="5" id="KW-1185">Reference proteome</keyword>
<reference evidence="4 5" key="1">
    <citation type="submission" date="2009-02" db="EMBL/GenBank/DDBJ databases">
        <title>The Genome Sequence of Oxalobacter formigenes OXCC13.</title>
        <authorList>
            <consortium name="The Broad Institute Genome Sequencing Platform"/>
            <person name="Ward D."/>
            <person name="Young S.K."/>
            <person name="Kodira C.D."/>
            <person name="Zeng Q."/>
            <person name="Koehrsen M."/>
            <person name="Alvarado L."/>
            <person name="Berlin A."/>
            <person name="Borenstein D."/>
            <person name="Chen Z."/>
            <person name="Engels R."/>
            <person name="Freedman E."/>
            <person name="Gellesch M."/>
            <person name="Goldberg J."/>
            <person name="Griggs A."/>
            <person name="Gujja S."/>
            <person name="Heiman D."/>
            <person name="Hepburn T."/>
            <person name="Howarth C."/>
            <person name="Jen D."/>
            <person name="Larson L."/>
            <person name="Lewis B."/>
            <person name="Mehta T."/>
            <person name="Park D."/>
            <person name="Pearson M."/>
            <person name="Roberts A."/>
            <person name="Saif S."/>
            <person name="Shea T."/>
            <person name="Shenoy N."/>
            <person name="Sisk P."/>
            <person name="Stolte C."/>
            <person name="Sykes S."/>
            <person name="Walk T."/>
            <person name="White J."/>
            <person name="Yandava C."/>
            <person name="Allison M.J."/>
            <person name="Lander E."/>
            <person name="Nusbaum C."/>
            <person name="Galagan J."/>
            <person name="Birren B."/>
        </authorList>
    </citation>
    <scope>NUCLEOTIDE SEQUENCE [LARGE SCALE GENOMIC DNA]</scope>
    <source>
        <strain evidence="4 5">OXCC13</strain>
    </source>
</reference>
<dbReference type="HOGENOM" id="CLU_089876_7_1_4"/>
<dbReference type="OrthoDB" id="9813158at2"/>
<dbReference type="eggNOG" id="COG2050">
    <property type="taxonomic scope" value="Bacteria"/>
</dbReference>
<dbReference type="InterPro" id="IPR003736">
    <property type="entry name" value="PAAI_dom"/>
</dbReference>
<comment type="similarity">
    <text evidence="1">Belongs to the thioesterase PaaI family.</text>
</comment>
<keyword evidence="2" id="KW-0378">Hydrolase</keyword>
<dbReference type="STRING" id="847.BRW83_1895"/>
<evidence type="ECO:0000256" key="2">
    <source>
        <dbReference type="ARBA" id="ARBA00022801"/>
    </source>
</evidence>
<dbReference type="InterPro" id="IPR039298">
    <property type="entry name" value="ACOT13"/>
</dbReference>
<protein>
    <recommendedName>
        <fullName evidence="3">Thioesterase domain-containing protein</fullName>
    </recommendedName>
</protein>
<evidence type="ECO:0000313" key="4">
    <source>
        <dbReference type="EMBL" id="EEO29333.1"/>
    </source>
</evidence>
<dbReference type="NCBIfam" id="TIGR00369">
    <property type="entry name" value="unchar_dom_1"/>
    <property type="match status" value="1"/>
</dbReference>
<sequence>MMKNEINALIQSRPFHQWLGLEVTDVGEGHVEITAQWRPEWIVNPEGNYIHGGILASLVDLGADWALFSHTGRGVPTIDLRVDYHAAARGNLRIVGTVLKAGRKISSAEAKVFDESGKLVASGRGVYQTGE</sequence>